<feature type="binding site" evidence="6">
    <location>
        <begin position="33"/>
        <end position="35"/>
    </location>
    <ligand>
        <name>S-adenosyl-L-methionine</name>
        <dbReference type="ChEBI" id="CHEBI:59789"/>
    </ligand>
</feature>
<comment type="function">
    <text evidence="6">Specifically methylates the N4 position of cytidine in position 1402 (C1402) of 16S rRNA.</text>
</comment>
<evidence type="ECO:0000256" key="4">
    <source>
        <dbReference type="ARBA" id="ARBA00022679"/>
    </source>
</evidence>
<dbReference type="Pfam" id="PF01795">
    <property type="entry name" value="Methyltransf_5"/>
    <property type="match status" value="1"/>
</dbReference>
<dbReference type="InterPro" id="IPR002903">
    <property type="entry name" value="RsmH"/>
</dbReference>
<feature type="binding site" evidence="6">
    <location>
        <position position="80"/>
    </location>
    <ligand>
        <name>S-adenosyl-L-methionine</name>
        <dbReference type="ChEBI" id="CHEBI:59789"/>
    </ligand>
</feature>
<comment type="similarity">
    <text evidence="1 6">Belongs to the methyltransferase superfamily. RsmH family.</text>
</comment>
<evidence type="ECO:0000256" key="6">
    <source>
        <dbReference type="HAMAP-Rule" id="MF_01007"/>
    </source>
</evidence>
<organism evidence="7 8">
    <name type="scientific">Fenollaria massiliensis</name>
    <dbReference type="NCBI Taxonomy" id="938288"/>
    <lineage>
        <taxon>Bacteria</taxon>
        <taxon>Bacillati</taxon>
        <taxon>Bacillota</taxon>
        <taxon>Clostridia</taxon>
        <taxon>Eubacteriales</taxon>
        <taxon>Fenollaria</taxon>
    </lineage>
</organism>
<dbReference type="SUPFAM" id="SSF53335">
    <property type="entry name" value="S-adenosyl-L-methionine-dependent methyltransferases"/>
    <property type="match status" value="1"/>
</dbReference>
<dbReference type="AlphaFoldDB" id="A0A9E7DIR3"/>
<evidence type="ECO:0000256" key="2">
    <source>
        <dbReference type="ARBA" id="ARBA00022552"/>
    </source>
</evidence>
<dbReference type="SUPFAM" id="SSF81799">
    <property type="entry name" value="Putative methyltransferase TM0872, insert domain"/>
    <property type="match status" value="1"/>
</dbReference>
<dbReference type="HAMAP" id="MF_01007">
    <property type="entry name" value="16SrRNA_methyltr_H"/>
    <property type="match status" value="1"/>
</dbReference>
<dbReference type="InterPro" id="IPR023397">
    <property type="entry name" value="SAM-dep_MeTrfase_MraW_recog"/>
</dbReference>
<keyword evidence="2 6" id="KW-0698">rRNA processing</keyword>
<dbReference type="GO" id="GO:0071424">
    <property type="term" value="F:rRNA (cytosine-N4-)-methyltransferase activity"/>
    <property type="evidence" value="ECO:0007669"/>
    <property type="project" value="UniProtKB-UniRule"/>
</dbReference>
<keyword evidence="4 6" id="KW-0808">Transferase</keyword>
<dbReference type="Proteomes" id="UP000831151">
    <property type="component" value="Chromosome"/>
</dbReference>
<feature type="binding site" evidence="6">
    <location>
        <position position="53"/>
    </location>
    <ligand>
        <name>S-adenosyl-L-methionine</name>
        <dbReference type="ChEBI" id="CHEBI:59789"/>
    </ligand>
</feature>
<keyword evidence="5 6" id="KW-0949">S-adenosyl-L-methionine</keyword>
<keyword evidence="8" id="KW-1185">Reference proteome</keyword>
<dbReference type="GO" id="GO:0070475">
    <property type="term" value="P:rRNA base methylation"/>
    <property type="evidence" value="ECO:0007669"/>
    <property type="project" value="UniProtKB-UniRule"/>
</dbReference>
<keyword evidence="6" id="KW-0963">Cytoplasm</keyword>
<protein>
    <recommendedName>
        <fullName evidence="6">Ribosomal RNA small subunit methyltransferase H</fullName>
        <ecNumber evidence="6">2.1.1.199</ecNumber>
    </recommendedName>
    <alternativeName>
        <fullName evidence="6">16S rRNA m(4)C1402 methyltransferase</fullName>
    </alternativeName>
    <alternativeName>
        <fullName evidence="6">rRNA (cytosine-N(4)-)-methyltransferase RsmH</fullName>
    </alternativeName>
</protein>
<dbReference type="Gene3D" id="3.40.50.150">
    <property type="entry name" value="Vaccinia Virus protein VP39"/>
    <property type="match status" value="1"/>
</dbReference>
<gene>
    <name evidence="6 7" type="primary">rsmH</name>
    <name evidence="7" type="ORF">M1R53_05365</name>
</gene>
<dbReference type="PIRSF" id="PIRSF004486">
    <property type="entry name" value="MraW"/>
    <property type="match status" value="1"/>
</dbReference>
<dbReference type="NCBIfam" id="TIGR00006">
    <property type="entry name" value="16S rRNA (cytosine(1402)-N(4))-methyltransferase RsmH"/>
    <property type="match status" value="1"/>
</dbReference>
<reference evidence="7" key="1">
    <citation type="submission" date="2022-04" db="EMBL/GenBank/DDBJ databases">
        <title>Complete genome sequences of Ezakiella coagulans and Fenollaria massiliensis.</title>
        <authorList>
            <person name="France M.T."/>
            <person name="Clifford J."/>
            <person name="Narina S."/>
            <person name="Rutt L."/>
            <person name="Ravel J."/>
        </authorList>
    </citation>
    <scope>NUCLEOTIDE SEQUENCE</scope>
    <source>
        <strain evidence="7">C0061C2</strain>
    </source>
</reference>
<name>A0A9E7DIR3_9FIRM</name>
<dbReference type="EC" id="2.1.1.199" evidence="6"/>
<dbReference type="PANTHER" id="PTHR11265">
    <property type="entry name" value="S-ADENOSYL-METHYLTRANSFERASE MRAW"/>
    <property type="match status" value="1"/>
</dbReference>
<evidence type="ECO:0000256" key="1">
    <source>
        <dbReference type="ARBA" id="ARBA00010396"/>
    </source>
</evidence>
<dbReference type="EMBL" id="CP096649">
    <property type="protein sequence ID" value="UQK58671.1"/>
    <property type="molecule type" value="Genomic_DNA"/>
</dbReference>
<comment type="subcellular location">
    <subcellularLocation>
        <location evidence="6">Cytoplasm</location>
    </subcellularLocation>
</comment>
<dbReference type="InterPro" id="IPR029063">
    <property type="entry name" value="SAM-dependent_MTases_sf"/>
</dbReference>
<feature type="binding site" evidence="6">
    <location>
        <position position="108"/>
    </location>
    <ligand>
        <name>S-adenosyl-L-methionine</name>
        <dbReference type="ChEBI" id="CHEBI:59789"/>
    </ligand>
</feature>
<dbReference type="KEGG" id="fms:M1R53_05365"/>
<evidence type="ECO:0000256" key="3">
    <source>
        <dbReference type="ARBA" id="ARBA00022603"/>
    </source>
</evidence>
<dbReference type="RefSeq" id="WP_249242260.1">
    <property type="nucleotide sequence ID" value="NZ_CP096649.1"/>
</dbReference>
<proteinExistence type="inferred from homology"/>
<feature type="binding site" evidence="6">
    <location>
        <position position="101"/>
    </location>
    <ligand>
        <name>S-adenosyl-L-methionine</name>
        <dbReference type="ChEBI" id="CHEBI:59789"/>
    </ligand>
</feature>
<comment type="catalytic activity">
    <reaction evidence="6">
        <text>cytidine(1402) in 16S rRNA + S-adenosyl-L-methionine = N(4)-methylcytidine(1402) in 16S rRNA + S-adenosyl-L-homocysteine + H(+)</text>
        <dbReference type="Rhea" id="RHEA:42928"/>
        <dbReference type="Rhea" id="RHEA-COMP:10286"/>
        <dbReference type="Rhea" id="RHEA-COMP:10287"/>
        <dbReference type="ChEBI" id="CHEBI:15378"/>
        <dbReference type="ChEBI" id="CHEBI:57856"/>
        <dbReference type="ChEBI" id="CHEBI:59789"/>
        <dbReference type="ChEBI" id="CHEBI:74506"/>
        <dbReference type="ChEBI" id="CHEBI:82748"/>
        <dbReference type="EC" id="2.1.1.199"/>
    </reaction>
</comment>
<sequence length="310" mass="35286">MEFKHIPIMLNEVINGLDIKPNGIYLEGTIGGAGHSQEILKRLNEDGLLIGVDRDREALNKANEVLSSVGGNFKLVHDNYRNIKAICQNLGVNHLDGILLDIGVSSYQLDNKDRGFSYRLDAKLDMRMDQESGKSAYDIVNTYTKEELEEIIFKYSQERWARRIAEFICEYREEKPIETTFELTDVIKRAIPKKARENKHPSKKTFQALRIEVNDELGALNAALQDAIDILNICGRIAVITFHSMEDKIVKDIFKFNTLDCICPPESIICTCNHKRKLKLVNNKPLVASKEELEANPRSESAKLRIAQRV</sequence>
<dbReference type="Gene3D" id="1.10.150.170">
    <property type="entry name" value="Putative methyltransferase TM0872, insert domain"/>
    <property type="match status" value="1"/>
</dbReference>
<evidence type="ECO:0000313" key="8">
    <source>
        <dbReference type="Proteomes" id="UP000831151"/>
    </source>
</evidence>
<evidence type="ECO:0000313" key="7">
    <source>
        <dbReference type="EMBL" id="UQK58671.1"/>
    </source>
</evidence>
<accession>A0A9E7DIR3</accession>
<dbReference type="PANTHER" id="PTHR11265:SF0">
    <property type="entry name" value="12S RRNA N4-METHYLCYTIDINE METHYLTRANSFERASE"/>
    <property type="match status" value="1"/>
</dbReference>
<dbReference type="GO" id="GO:0005737">
    <property type="term" value="C:cytoplasm"/>
    <property type="evidence" value="ECO:0007669"/>
    <property type="project" value="UniProtKB-SubCell"/>
</dbReference>
<evidence type="ECO:0000256" key="5">
    <source>
        <dbReference type="ARBA" id="ARBA00022691"/>
    </source>
</evidence>
<keyword evidence="3 6" id="KW-0489">Methyltransferase</keyword>